<dbReference type="SUPFAM" id="SSF88723">
    <property type="entry name" value="PIN domain-like"/>
    <property type="match status" value="1"/>
</dbReference>
<dbReference type="Gene3D" id="3.40.50.1010">
    <property type="entry name" value="5'-nuclease"/>
    <property type="match status" value="1"/>
</dbReference>
<gene>
    <name evidence="2" type="ORF">J2I48_17690</name>
</gene>
<organism evidence="2 3">
    <name type="scientific">Fibrella aquatilis</name>
    <dbReference type="NCBI Taxonomy" id="2817059"/>
    <lineage>
        <taxon>Bacteria</taxon>
        <taxon>Pseudomonadati</taxon>
        <taxon>Bacteroidota</taxon>
        <taxon>Cytophagia</taxon>
        <taxon>Cytophagales</taxon>
        <taxon>Spirosomataceae</taxon>
        <taxon>Fibrella</taxon>
    </lineage>
</organism>
<name>A0A939G7X5_9BACT</name>
<evidence type="ECO:0000313" key="2">
    <source>
        <dbReference type="EMBL" id="MBO0932848.1"/>
    </source>
</evidence>
<dbReference type="GO" id="GO:0003677">
    <property type="term" value="F:DNA binding"/>
    <property type="evidence" value="ECO:0007669"/>
    <property type="project" value="UniProtKB-KW"/>
</dbReference>
<dbReference type="EMBL" id="JAFMYU010000015">
    <property type="protein sequence ID" value="MBO0932848.1"/>
    <property type="molecule type" value="Genomic_DNA"/>
</dbReference>
<dbReference type="RefSeq" id="WP_207336814.1">
    <property type="nucleotide sequence ID" value="NZ_JAFMYU010000015.1"/>
</dbReference>
<dbReference type="InterPro" id="IPR029060">
    <property type="entry name" value="PIN-like_dom_sf"/>
</dbReference>
<feature type="domain" description="PIN" evidence="1">
    <location>
        <begin position="5"/>
        <end position="127"/>
    </location>
</feature>
<sequence length="138" mass="16002">MNEYVIDANVIFSAVIRQKEIYESLLEQCVFYTPDFALNEIQRYREVILKKTRQNPDRLRTFSIEFFRKVVILPDYVISNASLRNAVDLCADIDPKDTVYVALSVELQLPLLTTDKPLIAGLQAKSFDLIRPFDDLVR</sequence>
<comment type="caution">
    <text evidence="2">The sequence shown here is derived from an EMBL/GenBank/DDBJ whole genome shotgun (WGS) entry which is preliminary data.</text>
</comment>
<protein>
    <submittedName>
        <fullName evidence="2">DNA-binding protein</fullName>
    </submittedName>
</protein>
<proteinExistence type="predicted"/>
<accession>A0A939G7X5</accession>
<dbReference type="Proteomes" id="UP000664795">
    <property type="component" value="Unassembled WGS sequence"/>
</dbReference>
<dbReference type="AlphaFoldDB" id="A0A939G7X5"/>
<keyword evidence="3" id="KW-1185">Reference proteome</keyword>
<keyword evidence="2" id="KW-0238">DNA-binding</keyword>
<dbReference type="InterPro" id="IPR002716">
    <property type="entry name" value="PIN_dom"/>
</dbReference>
<evidence type="ECO:0000313" key="3">
    <source>
        <dbReference type="Proteomes" id="UP000664795"/>
    </source>
</evidence>
<dbReference type="Pfam" id="PF10130">
    <property type="entry name" value="PIN_2"/>
    <property type="match status" value="1"/>
</dbReference>
<evidence type="ECO:0000259" key="1">
    <source>
        <dbReference type="Pfam" id="PF10130"/>
    </source>
</evidence>
<reference evidence="2 3" key="1">
    <citation type="submission" date="2021-03" db="EMBL/GenBank/DDBJ databases">
        <title>Fibrella sp. HMF5036 genome sequencing and assembly.</title>
        <authorList>
            <person name="Kang H."/>
            <person name="Kim H."/>
            <person name="Bae S."/>
            <person name="Joh K."/>
        </authorList>
    </citation>
    <scope>NUCLEOTIDE SEQUENCE [LARGE SCALE GENOMIC DNA]</scope>
    <source>
        <strain evidence="2 3">HMF5036</strain>
    </source>
</reference>